<dbReference type="Gene3D" id="3.40.50.1820">
    <property type="entry name" value="alpha/beta hydrolase"/>
    <property type="match status" value="1"/>
</dbReference>
<evidence type="ECO:0008006" key="2">
    <source>
        <dbReference type="Google" id="ProtNLM"/>
    </source>
</evidence>
<dbReference type="AlphaFoldDB" id="X1UDN8"/>
<reference evidence="1" key="1">
    <citation type="journal article" date="2014" name="Front. Microbiol.">
        <title>High frequency of phylogenetically diverse reductive dehalogenase-homologous genes in deep subseafloor sedimentary metagenomes.</title>
        <authorList>
            <person name="Kawai M."/>
            <person name="Futagami T."/>
            <person name="Toyoda A."/>
            <person name="Takaki Y."/>
            <person name="Nishi S."/>
            <person name="Hori S."/>
            <person name="Arai W."/>
            <person name="Tsubouchi T."/>
            <person name="Morono Y."/>
            <person name="Uchiyama I."/>
            <person name="Ito T."/>
            <person name="Fujiyama A."/>
            <person name="Inagaki F."/>
            <person name="Takami H."/>
        </authorList>
    </citation>
    <scope>NUCLEOTIDE SEQUENCE</scope>
    <source>
        <strain evidence="1">Expedition CK06-06</strain>
    </source>
</reference>
<comment type="caution">
    <text evidence="1">The sequence shown here is derived from an EMBL/GenBank/DDBJ whole genome shotgun (WGS) entry which is preliminary data.</text>
</comment>
<accession>X1UDN8</accession>
<gene>
    <name evidence="1" type="ORF">S12H4_32009</name>
</gene>
<proteinExistence type="predicted"/>
<organism evidence="1">
    <name type="scientific">marine sediment metagenome</name>
    <dbReference type="NCBI Taxonomy" id="412755"/>
    <lineage>
        <taxon>unclassified sequences</taxon>
        <taxon>metagenomes</taxon>
        <taxon>ecological metagenomes</taxon>
    </lineage>
</organism>
<dbReference type="EMBL" id="BARW01018734">
    <property type="protein sequence ID" value="GAJ01702.1"/>
    <property type="molecule type" value="Genomic_DNA"/>
</dbReference>
<dbReference type="InterPro" id="IPR029058">
    <property type="entry name" value="AB_hydrolase_fold"/>
</dbReference>
<evidence type="ECO:0000313" key="1">
    <source>
        <dbReference type="EMBL" id="GAJ01702.1"/>
    </source>
</evidence>
<name>X1UDN8_9ZZZZ</name>
<protein>
    <recommendedName>
        <fullName evidence="2">Acetylxylan esterase</fullName>
    </recommendedName>
</protein>
<feature type="non-terminal residue" evidence="1">
    <location>
        <position position="185"/>
    </location>
</feature>
<sequence>MKLIKNIFACFCLTFIHSVAGQAQDPQHEGISQRSWTAKKELSDTLTKRGPEFNYYEENVPAFELPDPLIMVDGIAVTGPGTWKLKRRPEILELFRKFVYGRTPIERPEDLSFDVFDVDREALGGKAIRKQVRVSFTGKKEGPSMDILIYLPNHVKKPVPLFLGLNFQGNQTIHSDPAIRITTSL</sequence>